<evidence type="ECO:0000313" key="2">
    <source>
        <dbReference type="Proteomes" id="UP000019113"/>
    </source>
</evidence>
<comment type="caution">
    <text evidence="1">The sequence shown here is derived from an EMBL/GenBank/DDBJ whole genome shotgun (WGS) entry which is preliminary data.</text>
</comment>
<protein>
    <submittedName>
        <fullName evidence="1">Uncharacterized protein</fullName>
    </submittedName>
</protein>
<proteinExistence type="predicted"/>
<reference evidence="1 2" key="1">
    <citation type="submission" date="2013-08" db="EMBL/GenBank/DDBJ databases">
        <title>draft genome of Halomonas huanghegensis, strain BJGMM-B45T.</title>
        <authorList>
            <person name="Miao C."/>
            <person name="Wan Y."/>
            <person name="Jin W."/>
        </authorList>
    </citation>
    <scope>NUCLEOTIDE SEQUENCE [LARGE SCALE GENOMIC DNA]</scope>
    <source>
        <strain evidence="1 2">BJGMM-B45</strain>
    </source>
</reference>
<organism evidence="1 2">
    <name type="scientific">Halomonas huangheensis</name>
    <dbReference type="NCBI Taxonomy" id="1178482"/>
    <lineage>
        <taxon>Bacteria</taxon>
        <taxon>Pseudomonadati</taxon>
        <taxon>Pseudomonadota</taxon>
        <taxon>Gammaproteobacteria</taxon>
        <taxon>Oceanospirillales</taxon>
        <taxon>Halomonadaceae</taxon>
        <taxon>Halomonas</taxon>
    </lineage>
</organism>
<dbReference type="AlphaFoldDB" id="W1N9P6"/>
<dbReference type="Proteomes" id="UP000019113">
    <property type="component" value="Unassembled WGS sequence"/>
</dbReference>
<dbReference type="EMBL" id="AVBC01000019">
    <property type="protein sequence ID" value="ERL52228.1"/>
    <property type="molecule type" value="Genomic_DNA"/>
</dbReference>
<gene>
    <name evidence="1" type="ORF">BJB45_09690</name>
</gene>
<name>W1N9P6_9GAMM</name>
<sequence length="41" mass="4836">MALKLCWFINLYWLINAPRLLSSLAPAFDQSGWRIRQKSNL</sequence>
<accession>W1N9P6</accession>
<keyword evidence="2" id="KW-1185">Reference proteome</keyword>
<evidence type="ECO:0000313" key="1">
    <source>
        <dbReference type="EMBL" id="ERL52228.1"/>
    </source>
</evidence>